<dbReference type="EMBL" id="BKCJ010003817">
    <property type="protein sequence ID" value="GEU57363.1"/>
    <property type="molecule type" value="Genomic_DNA"/>
</dbReference>
<proteinExistence type="predicted"/>
<dbReference type="AlphaFoldDB" id="A0A6L2L6C2"/>
<reference evidence="1" key="1">
    <citation type="journal article" date="2019" name="Sci. Rep.">
        <title>Draft genome of Tanacetum cinerariifolium, the natural source of mosquito coil.</title>
        <authorList>
            <person name="Yamashiro T."/>
            <person name="Shiraishi A."/>
            <person name="Satake H."/>
            <person name="Nakayama K."/>
        </authorList>
    </citation>
    <scope>NUCLEOTIDE SEQUENCE</scope>
</reference>
<dbReference type="Pfam" id="PF14223">
    <property type="entry name" value="Retrotran_gag_2"/>
    <property type="match status" value="1"/>
</dbReference>
<accession>A0A6L2L6C2</accession>
<evidence type="ECO:0000313" key="1">
    <source>
        <dbReference type="EMBL" id="GEU57363.1"/>
    </source>
</evidence>
<protein>
    <submittedName>
        <fullName evidence="1">Zinc finger, CCHC-type</fullName>
    </submittedName>
</protein>
<organism evidence="1">
    <name type="scientific">Tanacetum cinerariifolium</name>
    <name type="common">Dalmatian daisy</name>
    <name type="synonym">Chrysanthemum cinerariifolium</name>
    <dbReference type="NCBI Taxonomy" id="118510"/>
    <lineage>
        <taxon>Eukaryota</taxon>
        <taxon>Viridiplantae</taxon>
        <taxon>Streptophyta</taxon>
        <taxon>Embryophyta</taxon>
        <taxon>Tracheophyta</taxon>
        <taxon>Spermatophyta</taxon>
        <taxon>Magnoliopsida</taxon>
        <taxon>eudicotyledons</taxon>
        <taxon>Gunneridae</taxon>
        <taxon>Pentapetalae</taxon>
        <taxon>asterids</taxon>
        <taxon>campanulids</taxon>
        <taxon>Asterales</taxon>
        <taxon>Asteraceae</taxon>
        <taxon>Asteroideae</taxon>
        <taxon>Anthemideae</taxon>
        <taxon>Anthemidinae</taxon>
        <taxon>Tanacetum</taxon>
    </lineage>
</organism>
<name>A0A6L2L6C2_TANCI</name>
<sequence>MSKKEISPSNKSRLKITSSTFSLNLLNTVGEFHTSKQEEGQSVSSHVLKIKGYINNLERLGQPVAQNFAASLILVSLNKDFDSFMQNYNMHDMGKTVNEQHAMLKLHEEMLPKKDANHALHAMQAVRKNKKINRTNLLRGVMVKVKERWAMLLTMHHLLLNPRLLHHLRKITLQRTPFATNVVKLDTREGTGLRGSKKLKRGALSLYVGDGHRAAFKAIGTYHLELLSGLVIVLNNCHYAPDICERKPRKRQNQIKTGQKREVCQSREKFKAVAVDKERKTEENAKRMVENAYTVKKLLKL</sequence>
<gene>
    <name evidence="1" type="ORF">Tci_029341</name>
</gene>
<comment type="caution">
    <text evidence="1">The sequence shown here is derived from an EMBL/GenBank/DDBJ whole genome shotgun (WGS) entry which is preliminary data.</text>
</comment>